<dbReference type="OrthoDB" id="97893at2"/>
<dbReference type="SUPFAM" id="SSF56935">
    <property type="entry name" value="Porins"/>
    <property type="match status" value="1"/>
</dbReference>
<evidence type="ECO:0000259" key="4">
    <source>
        <dbReference type="Pfam" id="PF25183"/>
    </source>
</evidence>
<dbReference type="STRING" id="204669.Acid345_2574"/>
<accession>Q1INH5</accession>
<gene>
    <name evidence="5" type="ordered locus">Acid345_2574</name>
</gene>
<protein>
    <recommendedName>
        <fullName evidence="4">TonB-dependent transporter Oar-like beta-barrel domain-containing protein</fullName>
    </recommendedName>
</protein>
<evidence type="ECO:0000313" key="6">
    <source>
        <dbReference type="Proteomes" id="UP000002432"/>
    </source>
</evidence>
<dbReference type="GO" id="GO:0009279">
    <property type="term" value="C:cell outer membrane"/>
    <property type="evidence" value="ECO:0007669"/>
    <property type="project" value="UniProtKB-SubCell"/>
</dbReference>
<reference evidence="5 6" key="1">
    <citation type="journal article" date="2009" name="Appl. Environ. Microbiol.">
        <title>Three genomes from the phylum Acidobacteria provide insight into the lifestyles of these microorganisms in soils.</title>
        <authorList>
            <person name="Ward N.L."/>
            <person name="Challacombe J.F."/>
            <person name="Janssen P.H."/>
            <person name="Henrissat B."/>
            <person name="Coutinho P.M."/>
            <person name="Wu M."/>
            <person name="Xie G."/>
            <person name="Haft D.H."/>
            <person name="Sait M."/>
            <person name="Badger J."/>
            <person name="Barabote R.D."/>
            <person name="Bradley B."/>
            <person name="Brettin T.S."/>
            <person name="Brinkac L.M."/>
            <person name="Bruce D."/>
            <person name="Creasy T."/>
            <person name="Daugherty S.C."/>
            <person name="Davidsen T.M."/>
            <person name="DeBoy R.T."/>
            <person name="Detter J.C."/>
            <person name="Dodson R.J."/>
            <person name="Durkin A.S."/>
            <person name="Ganapathy A."/>
            <person name="Gwinn-Giglio M."/>
            <person name="Han C.S."/>
            <person name="Khouri H."/>
            <person name="Kiss H."/>
            <person name="Kothari S.P."/>
            <person name="Madupu R."/>
            <person name="Nelson K.E."/>
            <person name="Nelson W.C."/>
            <person name="Paulsen I."/>
            <person name="Penn K."/>
            <person name="Ren Q."/>
            <person name="Rosovitz M.J."/>
            <person name="Selengut J.D."/>
            <person name="Shrivastava S."/>
            <person name="Sullivan S.A."/>
            <person name="Tapia R."/>
            <person name="Thompson L.S."/>
            <person name="Watkins K.L."/>
            <person name="Yang Q."/>
            <person name="Yu C."/>
            <person name="Zafar N."/>
            <person name="Zhou L."/>
            <person name="Kuske C.R."/>
        </authorList>
    </citation>
    <scope>NUCLEOTIDE SEQUENCE [LARGE SCALE GENOMIC DNA]</scope>
    <source>
        <strain evidence="5 6">Ellin345</strain>
    </source>
</reference>
<organism evidence="5 6">
    <name type="scientific">Koribacter versatilis (strain Ellin345)</name>
    <dbReference type="NCBI Taxonomy" id="204669"/>
    <lineage>
        <taxon>Bacteria</taxon>
        <taxon>Pseudomonadati</taxon>
        <taxon>Acidobacteriota</taxon>
        <taxon>Terriglobia</taxon>
        <taxon>Terriglobales</taxon>
        <taxon>Candidatus Korobacteraceae</taxon>
        <taxon>Candidatus Korobacter</taxon>
    </lineage>
</organism>
<comment type="subcellular location">
    <subcellularLocation>
        <location evidence="1">Cell outer membrane</location>
    </subcellularLocation>
</comment>
<dbReference type="EMBL" id="CP000360">
    <property type="protein sequence ID" value="ABF41575.1"/>
    <property type="molecule type" value="Genomic_DNA"/>
</dbReference>
<dbReference type="RefSeq" id="WP_011523376.1">
    <property type="nucleotide sequence ID" value="NC_008009.1"/>
</dbReference>
<dbReference type="eggNOG" id="COG4771">
    <property type="taxonomic scope" value="Bacteria"/>
</dbReference>
<dbReference type="AlphaFoldDB" id="Q1INH5"/>
<sequence length="710" mass="77986">MNVTFGFTRGTLKIQAYNPQGVDDPLANLGFPSYLYSAGFKGVPAIFIGDGYYSAGYTSAGTDPYGNYKQGQNSGQLTVSFDKAHGKHEIKFGWEGRIRQQNYIQTNAPVGTFNFGFRGSSACPNDIDTCGGDGMASFMMGNVDNGGGTYEMQFEPATQNFMYAWYVQDNWKITSNLTLNLGVRYDVSLPRTDRHNRQNWFNPNVKSPLNNGSLSYTDEVTGQDVTLSLNGGEQFATSDQRYNYVTDWSDIQPRFGFAWQALPKTVLCGGYGIYYGQSRSGASGVVPYGSQGFNQYTGMITTYQNLGNTQYTHLDNPFPNGLLLPPGNSLGLMNDVGYYAVGPLHTPGANQTPYEQSWTLGFEREVGWNVLVGANYLGKKGTHLPFSGANQLDTLGPWIEGLSQDQVGNLLNVQVDNPFAGIITDPNSPLSAPQVSRSQLLVPYPQFTGVGTDVRMIATSIYNALQVTGEKRFSNGLQFLATYTWSKSIDNSSVADDNVTWLGSFTSLQDPNKPWLERSLSTFDIPNILQVSYTYDLPVGHNRAFLNGMPRVLDAIIGGWSTSGVWRFSSGRPITLTLADGTSLPTYGAQRPDIVGTPKRNTGSDWIFNYFVDPSVFQLPEQYALGNAPRAYGGIRTPSVFTTNLSLSKQFALARVREGMNLEFRIDAQNAFNHPVFGTPDLTVDDGSFGQISYTSVGPRQVQIGMKFNF</sequence>
<dbReference type="Proteomes" id="UP000002432">
    <property type="component" value="Chromosome"/>
</dbReference>
<dbReference type="EnsemblBacteria" id="ABF41575">
    <property type="protein sequence ID" value="ABF41575"/>
    <property type="gene ID" value="Acid345_2574"/>
</dbReference>
<keyword evidence="3" id="KW-0998">Cell outer membrane</keyword>
<proteinExistence type="predicted"/>
<name>Q1INH5_KORVE</name>
<feature type="domain" description="TonB-dependent transporter Oar-like beta-barrel" evidence="4">
    <location>
        <begin position="2"/>
        <end position="703"/>
    </location>
</feature>
<dbReference type="KEGG" id="aba:Acid345_2574"/>
<dbReference type="InterPro" id="IPR036942">
    <property type="entry name" value="Beta-barrel_TonB_sf"/>
</dbReference>
<keyword evidence="6" id="KW-1185">Reference proteome</keyword>
<evidence type="ECO:0000256" key="3">
    <source>
        <dbReference type="ARBA" id="ARBA00023237"/>
    </source>
</evidence>
<evidence type="ECO:0000256" key="2">
    <source>
        <dbReference type="ARBA" id="ARBA00023136"/>
    </source>
</evidence>
<keyword evidence="2" id="KW-0472">Membrane</keyword>
<evidence type="ECO:0000313" key="5">
    <source>
        <dbReference type="EMBL" id="ABF41575.1"/>
    </source>
</evidence>
<evidence type="ECO:0000256" key="1">
    <source>
        <dbReference type="ARBA" id="ARBA00004442"/>
    </source>
</evidence>
<dbReference type="HOGENOM" id="CLU_388720_0_0_0"/>
<dbReference type="Pfam" id="PF25183">
    <property type="entry name" value="OMP_b-brl_4"/>
    <property type="match status" value="1"/>
</dbReference>
<dbReference type="InterPro" id="IPR057601">
    <property type="entry name" value="Oar-like_b-barrel"/>
</dbReference>
<dbReference type="Gene3D" id="2.40.170.20">
    <property type="entry name" value="TonB-dependent receptor, beta-barrel domain"/>
    <property type="match status" value="1"/>
</dbReference>